<evidence type="ECO:0000256" key="4">
    <source>
        <dbReference type="ARBA" id="ARBA00022448"/>
    </source>
</evidence>
<dbReference type="SUPFAM" id="SSF111126">
    <property type="entry name" value="Ligand-binding domain in the NO signalling and Golgi transport"/>
    <property type="match status" value="1"/>
</dbReference>
<dbReference type="CDD" id="cd14942">
    <property type="entry name" value="TRAPPC3_bet3"/>
    <property type="match status" value="1"/>
</dbReference>
<dbReference type="GO" id="GO:0005794">
    <property type="term" value="C:Golgi apparatus"/>
    <property type="evidence" value="ECO:0007669"/>
    <property type="project" value="UniProtKB-SubCell"/>
</dbReference>
<reference evidence="9" key="1">
    <citation type="journal article" date="2019" name="G3 (Bethesda)">
        <title>Genome Assemblies of Two Rare Opportunistic Yeast Pathogens: Diutina rugosa (syn. Candida rugosa) and Trichomonascus ciferrii (syn. Candida ciferrii).</title>
        <authorList>
            <person name="Mixao V."/>
            <person name="Saus E."/>
            <person name="Hansen A.P."/>
            <person name="Lass-Florl C."/>
            <person name="Gabaldon T."/>
        </authorList>
    </citation>
    <scope>NUCLEOTIDE SEQUENCE</scope>
    <source>
        <strain evidence="9">CBS 4856</strain>
    </source>
</reference>
<evidence type="ECO:0000313" key="10">
    <source>
        <dbReference type="Proteomes" id="UP000761534"/>
    </source>
</evidence>
<evidence type="ECO:0000256" key="2">
    <source>
        <dbReference type="ARBA" id="ARBA00004240"/>
    </source>
</evidence>
<keyword evidence="10" id="KW-1185">Reference proteome</keyword>
<comment type="caution">
    <text evidence="9">The sequence shown here is derived from an EMBL/GenBank/DDBJ whole genome shotgun (WGS) entry which is preliminary data.</text>
</comment>
<comment type="subcellular location">
    <subcellularLocation>
        <location evidence="2">Endoplasmic reticulum</location>
    </subcellularLocation>
    <subcellularLocation>
        <location evidence="1 8">Golgi apparatus</location>
        <location evidence="1 8">cis-Golgi network</location>
    </subcellularLocation>
</comment>
<dbReference type="VEuPathDB" id="FungiDB:TRICI_002148"/>
<dbReference type="PANTHER" id="PTHR13048">
    <property type="entry name" value="TRAFFICKING PROTEIN PARTICLE COMPLEX SUBUNIT 3"/>
    <property type="match status" value="1"/>
</dbReference>
<dbReference type="InterPro" id="IPR016721">
    <property type="entry name" value="Bet3"/>
</dbReference>
<dbReference type="FunFam" id="3.30.1380.20:FF:000001">
    <property type="entry name" value="Trafficking protein particle complex subunit BET3"/>
    <property type="match status" value="1"/>
</dbReference>
<dbReference type="GO" id="GO:0016236">
    <property type="term" value="P:macroautophagy"/>
    <property type="evidence" value="ECO:0007669"/>
    <property type="project" value="UniProtKB-ARBA"/>
</dbReference>
<keyword evidence="4 8" id="KW-0813">Transport</keyword>
<evidence type="ECO:0000256" key="7">
    <source>
        <dbReference type="ARBA" id="ARBA00023034"/>
    </source>
</evidence>
<dbReference type="Proteomes" id="UP000761534">
    <property type="component" value="Unassembled WGS sequence"/>
</dbReference>
<keyword evidence="7 8" id="KW-0333">Golgi apparatus</keyword>
<sequence length="191" mass="21533">MSKAARAVGEDIWKNKVDKVNAELLTLSYGSIVAQLCKDFEGDYVKVNKQLEKMGYNIGLRLIEDFLARSGSGRCTNFRDTAEVIAKVGFKMFLNITPTIDNWTNDNKQFSLIFDENPLAEFVELPDDGRAQRELWYSNILAGVLRGALEMVQLEVETEFVSDVLQGGDTTELRVKLIKILEDEIPAGEDY</sequence>
<dbReference type="OrthoDB" id="10262857at2759"/>
<accession>A0A642V7P5</accession>
<organism evidence="9 10">
    <name type="scientific">Trichomonascus ciferrii</name>
    <dbReference type="NCBI Taxonomy" id="44093"/>
    <lineage>
        <taxon>Eukaryota</taxon>
        <taxon>Fungi</taxon>
        <taxon>Dikarya</taxon>
        <taxon>Ascomycota</taxon>
        <taxon>Saccharomycotina</taxon>
        <taxon>Dipodascomycetes</taxon>
        <taxon>Dipodascales</taxon>
        <taxon>Trichomonascaceae</taxon>
        <taxon>Trichomonascus</taxon>
        <taxon>Trichomonascus ciferrii complex</taxon>
    </lineage>
</organism>
<keyword evidence="5" id="KW-0256">Endoplasmic reticulum</keyword>
<evidence type="ECO:0000256" key="3">
    <source>
        <dbReference type="ARBA" id="ARBA00006218"/>
    </source>
</evidence>
<dbReference type="InterPro" id="IPR007194">
    <property type="entry name" value="TRAPP_component"/>
</dbReference>
<dbReference type="Pfam" id="PF04051">
    <property type="entry name" value="TRAPP"/>
    <property type="match status" value="1"/>
</dbReference>
<evidence type="ECO:0000256" key="6">
    <source>
        <dbReference type="ARBA" id="ARBA00022892"/>
    </source>
</evidence>
<dbReference type="GO" id="GO:0030008">
    <property type="term" value="C:TRAPP complex"/>
    <property type="evidence" value="ECO:0007669"/>
    <property type="project" value="InterPro"/>
</dbReference>
<dbReference type="EMBL" id="SWFS01000149">
    <property type="protein sequence ID" value="KAA8915705.1"/>
    <property type="molecule type" value="Genomic_DNA"/>
</dbReference>
<dbReference type="GO" id="GO:0005783">
    <property type="term" value="C:endoplasmic reticulum"/>
    <property type="evidence" value="ECO:0007669"/>
    <property type="project" value="UniProtKB-SubCell"/>
</dbReference>
<dbReference type="PIRSF" id="PIRSF018293">
    <property type="entry name" value="TRAPP_I_complex_Bet3"/>
    <property type="match status" value="1"/>
</dbReference>
<evidence type="ECO:0000256" key="5">
    <source>
        <dbReference type="ARBA" id="ARBA00022824"/>
    </source>
</evidence>
<name>A0A642V7P5_9ASCO</name>
<dbReference type="Gene3D" id="3.30.1380.20">
    <property type="entry name" value="Trafficking protein particle complex subunit 3"/>
    <property type="match status" value="1"/>
</dbReference>
<protein>
    <recommendedName>
        <fullName evidence="8">Trafficking protein particle complex subunit BET3</fullName>
    </recommendedName>
</protein>
<evidence type="ECO:0000256" key="8">
    <source>
        <dbReference type="PIRNR" id="PIRNR018293"/>
    </source>
</evidence>
<comment type="similarity">
    <text evidence="3 8">Belongs to the TRAPP small subunits family. BET3 subfamily.</text>
</comment>
<keyword evidence="6 8" id="KW-0931">ER-Golgi transport</keyword>
<dbReference type="AlphaFoldDB" id="A0A642V7P5"/>
<dbReference type="InterPro" id="IPR024096">
    <property type="entry name" value="NO_sig/Golgi_transp_ligand-bd"/>
</dbReference>
<proteinExistence type="inferred from homology"/>
<evidence type="ECO:0000256" key="1">
    <source>
        <dbReference type="ARBA" id="ARBA00004222"/>
    </source>
</evidence>
<dbReference type="GO" id="GO:0048193">
    <property type="term" value="P:Golgi vesicle transport"/>
    <property type="evidence" value="ECO:0007669"/>
    <property type="project" value="InterPro"/>
</dbReference>
<gene>
    <name evidence="9" type="ORF">TRICI_002148</name>
</gene>
<evidence type="ECO:0000313" key="9">
    <source>
        <dbReference type="EMBL" id="KAA8915705.1"/>
    </source>
</evidence>